<keyword evidence="2" id="KW-0614">Plasmid</keyword>
<name>L0L2U7_METHD</name>
<dbReference type="RefSeq" id="WP_015313766.1">
    <property type="nucleotide sequence ID" value="NC_019972.1"/>
</dbReference>
<feature type="compositionally biased region" description="Polar residues" evidence="1">
    <location>
        <begin position="1163"/>
        <end position="1176"/>
    </location>
</feature>
<evidence type="ECO:0000313" key="3">
    <source>
        <dbReference type="Proteomes" id="UP000010866"/>
    </source>
</evidence>
<dbReference type="HOGENOM" id="CLU_273499_0_0_2"/>
<proteinExistence type="predicted"/>
<organism evidence="2 3">
    <name type="scientific">Methanomethylovorans hollandica (strain DSM 15978 / NBRC 107637 / DMS1)</name>
    <dbReference type="NCBI Taxonomy" id="867904"/>
    <lineage>
        <taxon>Archaea</taxon>
        <taxon>Methanobacteriati</taxon>
        <taxon>Methanobacteriota</taxon>
        <taxon>Stenosarchaea group</taxon>
        <taxon>Methanomicrobia</taxon>
        <taxon>Methanosarcinales</taxon>
        <taxon>Methanosarcinaceae</taxon>
        <taxon>Methanomethylovorans</taxon>
    </lineage>
</organism>
<dbReference type="KEGG" id="mhz:Metho_2494"/>
<dbReference type="Proteomes" id="UP000010866">
    <property type="component" value="Plasmid pMETHO01"/>
</dbReference>
<dbReference type="AlphaFoldDB" id="L0L2U7"/>
<sequence length="1176" mass="129196">MFDNDDWLNFQFGNGIGDLSNFDDEMDDMESALNEEEPNGGTFKSTVSEFSHFEGEMYSRARRIVSGIVESSELVINAAPEGIFDNISDAIDSWRGENPWEGQQTESMKKYTLGQQQIRVASLAVGDVTGQFYRDINNGFGISQHLIDVNNFQERATALGLTVGVAGVLVFGLEAAVGYGTLVAIGAASHAAIQVTGFGVGTNEMAREQKEEDEKKKNTFEQGGTRYYISRTESDSQYNSIVGMEGFHDIAINGKVIDTVHGKKIERSFYNAQGEKIGSYKIDILRDYIHEEENQEGIENLCQQLGVEKSHEIYGGVSQLQEGSVIRTEERQISVKVDSVYVSHGDGENYFMYSFQGRKSGEKVPIQVVGADSVGNESFTHYISEKGQLIFSEFKTKQGGTKSKLDPSLASIQLSSFHYVMDGNLDDPYQCVHGSLLAGDAGLAMLDSLHAQVELNHYRKVISELHSSSRLNAGLMSAFQSFTFSNGGEHSVFDAMGSIIEAPFTGLEMCIAEKREGVANFMVGTNTLVNLISTGPIAGSIAGKIHTSISGASESMTNASQRFSGIASGVGNTFSEAASRSGGYSFKSVTEAFEEIKDDILEAIDRYVSSSSNSFTKKVYFSEEIVGPSKSLSTIITEQIKNGAHRMVAPVMMSASLSLISGNFEVSVLSYIDRNLRNAEEFMFGSGYKALIGTIEENTYNVPILSGIVSGRALTMVAQSVSFKDVSRAIRNNELRTAKMMESGVNYSFEKEQFNAVMEDIKKDLVEQGVSVDLRDITNNGTIYVRKIASSDGYVERSQVIVTSDVKDLADKITKSRNAVLTTEAVEIQNTLASKYAAARYLFKDSSSLVTTLFDNPDLKNDLGIKHGIFDDRVLFSELVKGLSEGEYKSRLSTLSGNFNKIKELFSSDSELVNSLHSDTTVSKKIGVVFDNSSQAYGIRDVVNNCYDGDWSKYSASPEEWKQNVNNLASVSQMDPETIREKVVKFVVMGHGGLDNTNNITDANVARYMDAMTENEITKNAEWDETNYSRIQSKDIRIVSTGSTKNFWSSMARLSIFGTRDPFTTEGRYTMESATLSAHIHNNDVSAQMFSSIDAGMPTSILGMARMAFGHDFNKSDWSENLVFSDFAGIRDNVELDDRFFTHSNDFDETTDTTGYVLGQGSKAVNPNTSGGKDRP</sequence>
<evidence type="ECO:0000313" key="2">
    <source>
        <dbReference type="EMBL" id="AGB50634.1"/>
    </source>
</evidence>
<dbReference type="GeneID" id="14401456"/>
<protein>
    <submittedName>
        <fullName evidence="2">Uncharacterized protein</fullName>
    </submittedName>
</protein>
<reference evidence="3" key="1">
    <citation type="submission" date="2012-02" db="EMBL/GenBank/DDBJ databases">
        <title>Complete sequence of plasmid of Methanomethylovorans hollandica DSM 15978.</title>
        <authorList>
            <person name="Lucas S."/>
            <person name="Copeland A."/>
            <person name="Lapidus A."/>
            <person name="Glavina del Rio T."/>
            <person name="Dalin E."/>
            <person name="Tice H."/>
            <person name="Bruce D."/>
            <person name="Goodwin L."/>
            <person name="Pitluck S."/>
            <person name="Peters L."/>
            <person name="Mikhailova N."/>
            <person name="Held B."/>
            <person name="Kyrpides N."/>
            <person name="Mavromatis K."/>
            <person name="Ivanova N."/>
            <person name="Brettin T."/>
            <person name="Detter J.C."/>
            <person name="Han C."/>
            <person name="Larimer F."/>
            <person name="Land M."/>
            <person name="Hauser L."/>
            <person name="Markowitz V."/>
            <person name="Cheng J.-F."/>
            <person name="Hugenholtz P."/>
            <person name="Woyke T."/>
            <person name="Wu D."/>
            <person name="Spring S."/>
            <person name="Schroeder M."/>
            <person name="Brambilla E."/>
            <person name="Klenk H.-P."/>
            <person name="Eisen J.A."/>
        </authorList>
    </citation>
    <scope>NUCLEOTIDE SEQUENCE [LARGE SCALE GENOMIC DNA]</scope>
    <source>
        <strain evidence="3">DSM 15978 / NBRC 107637 / DMS1</strain>
        <plasmid evidence="3">Plasmid pMETHO01</plasmid>
    </source>
</reference>
<accession>L0L2U7</accession>
<evidence type="ECO:0000256" key="1">
    <source>
        <dbReference type="SAM" id="MobiDB-lite"/>
    </source>
</evidence>
<geneLocation type="plasmid" evidence="2 3">
    <name>pMETHO01</name>
</geneLocation>
<keyword evidence="3" id="KW-1185">Reference proteome</keyword>
<feature type="region of interest" description="Disordered" evidence="1">
    <location>
        <begin position="1152"/>
        <end position="1176"/>
    </location>
</feature>
<gene>
    <name evidence="2" type="ordered locus">Metho_2494</name>
</gene>
<dbReference type="EMBL" id="CP003363">
    <property type="protein sequence ID" value="AGB50634.1"/>
    <property type="molecule type" value="Genomic_DNA"/>
</dbReference>